<comment type="caution">
    <text evidence="3">The sequence shown here is derived from an EMBL/GenBank/DDBJ whole genome shotgun (WGS) entry which is preliminary data.</text>
</comment>
<sequence>MTTALRAPDMSHPLGQMPPEFATIMRPELPSLINEVTVEIRRTVPEYAEVLTGPYARAVRHIVAQNLTTFVDKVEAPGASTVQRDKICRRFGRFEAYEGRSLDTMQTTFRVGARLALRRAKKVGRRYNISSALMLAFADALFAYVDELVELAREGYLEARSELERSQESQRRRLLQHILSGTGLRDGNLAEAAERAGWELPEEVTLLALSGDAPPVRAALSADALVDMEDPRPHALLPGGLDEARRAELAEAPTHIRAVVGLTVPLEQAAESLRWAQRGLSLVEHGVIPAGPVTYCEDHLVTLWLFADTALLDALARQRLAPLADLTPTQRERLVDTLRAWLDTRGNAVQMAERLHLHPQTVRYRLRNLDRAFGEQLAAPEPRFALELALRALRMRGS</sequence>
<name>A0A6G4X5Z4_9ACTN</name>
<accession>A0A6G4X5Z4</accession>
<evidence type="ECO:0000313" key="3">
    <source>
        <dbReference type="EMBL" id="NGO72552.1"/>
    </source>
</evidence>
<feature type="domain" description="PucR C-terminal helix-turn-helix" evidence="1">
    <location>
        <begin position="334"/>
        <end position="392"/>
    </location>
</feature>
<dbReference type="Pfam" id="PF25906">
    <property type="entry name" value="PucR-like_N"/>
    <property type="match status" value="1"/>
</dbReference>
<evidence type="ECO:0000259" key="1">
    <source>
        <dbReference type="Pfam" id="PF13556"/>
    </source>
</evidence>
<feature type="domain" description="PucR-like N-terminal" evidence="2">
    <location>
        <begin position="16"/>
        <end position="179"/>
    </location>
</feature>
<keyword evidence="4" id="KW-1185">Reference proteome</keyword>
<dbReference type="PANTHER" id="PTHR33744:SF1">
    <property type="entry name" value="DNA-BINDING TRANSCRIPTIONAL ACTIVATOR ADER"/>
    <property type="match status" value="1"/>
</dbReference>
<dbReference type="PANTHER" id="PTHR33744">
    <property type="entry name" value="CARBOHYDRATE DIACID REGULATOR"/>
    <property type="match status" value="1"/>
</dbReference>
<proteinExistence type="predicted"/>
<dbReference type="Pfam" id="PF13556">
    <property type="entry name" value="HTH_30"/>
    <property type="match status" value="1"/>
</dbReference>
<dbReference type="Gene3D" id="1.10.10.2840">
    <property type="entry name" value="PucR C-terminal helix-turn-helix domain"/>
    <property type="match status" value="1"/>
</dbReference>
<dbReference type="InterPro" id="IPR058663">
    <property type="entry name" value="PucR-like_N"/>
</dbReference>
<dbReference type="RefSeq" id="WP_165302231.1">
    <property type="nucleotide sequence ID" value="NZ_JAAKZZ010000486.1"/>
</dbReference>
<dbReference type="Proteomes" id="UP000477722">
    <property type="component" value="Unassembled WGS sequence"/>
</dbReference>
<evidence type="ECO:0000313" key="4">
    <source>
        <dbReference type="Proteomes" id="UP000477722"/>
    </source>
</evidence>
<gene>
    <name evidence="3" type="ORF">G5C65_30195</name>
</gene>
<evidence type="ECO:0000259" key="2">
    <source>
        <dbReference type="Pfam" id="PF25906"/>
    </source>
</evidence>
<dbReference type="AlphaFoldDB" id="A0A6G4X5Z4"/>
<dbReference type="InterPro" id="IPR025736">
    <property type="entry name" value="PucR_C-HTH_dom"/>
</dbReference>
<protein>
    <submittedName>
        <fullName evidence="3">PucR family transcriptional regulator</fullName>
    </submittedName>
</protein>
<dbReference type="InterPro" id="IPR042070">
    <property type="entry name" value="PucR_C-HTH_sf"/>
</dbReference>
<reference evidence="3 4" key="1">
    <citation type="submission" date="2020-02" db="EMBL/GenBank/DDBJ databases">
        <title>Whole-genome analyses of novel actinobacteria.</title>
        <authorList>
            <person name="Sahin N."/>
            <person name="Tatar D."/>
        </authorList>
    </citation>
    <scope>NUCLEOTIDE SEQUENCE [LARGE SCALE GENOMIC DNA]</scope>
    <source>
        <strain evidence="3 4">SB3404</strain>
    </source>
</reference>
<organism evidence="3 4">
    <name type="scientific">Streptomyces boncukensis</name>
    <dbReference type="NCBI Taxonomy" id="2711219"/>
    <lineage>
        <taxon>Bacteria</taxon>
        <taxon>Bacillati</taxon>
        <taxon>Actinomycetota</taxon>
        <taxon>Actinomycetes</taxon>
        <taxon>Kitasatosporales</taxon>
        <taxon>Streptomycetaceae</taxon>
        <taxon>Streptomyces</taxon>
    </lineage>
</organism>
<dbReference type="EMBL" id="JAAKZZ010000486">
    <property type="protein sequence ID" value="NGO72552.1"/>
    <property type="molecule type" value="Genomic_DNA"/>
</dbReference>
<dbReference type="InterPro" id="IPR051448">
    <property type="entry name" value="CdaR-like_regulators"/>
</dbReference>